<dbReference type="PANTHER" id="PTHR47350">
    <property type="entry name" value="PROTEIN IWS1 HOMOLOG 1"/>
    <property type="match status" value="1"/>
</dbReference>
<reference evidence="2 3" key="1">
    <citation type="submission" date="2024-01" db="EMBL/GenBank/DDBJ databases">
        <title>Genome assemblies of Stephania.</title>
        <authorList>
            <person name="Yang L."/>
        </authorList>
    </citation>
    <scope>NUCLEOTIDE SEQUENCE [LARGE SCALE GENOMIC DNA]</scope>
    <source>
        <strain evidence="2">YNDBR</strain>
        <tissue evidence="2">Leaf</tissue>
    </source>
</reference>
<accession>A0AAP0KDL5</accession>
<dbReference type="InterPro" id="IPR035441">
    <property type="entry name" value="TFIIS/LEDGF_dom_sf"/>
</dbReference>
<evidence type="ECO:0000256" key="1">
    <source>
        <dbReference type="SAM" id="MobiDB-lite"/>
    </source>
</evidence>
<gene>
    <name evidence="2" type="ORF">Syun_009020</name>
</gene>
<keyword evidence="3" id="KW-1185">Reference proteome</keyword>
<protein>
    <submittedName>
        <fullName evidence="2">Uncharacterized protein</fullName>
    </submittedName>
</protein>
<sequence length="306" mass="34880">MVEHLMNELEVAAEEDAELNRQSKPAVNKLKKLPLLNEVLTKPVICIKWREDDLDLAEFSRYDAIGKKSIQPSSRQHVYRPEASTMDYVIRPHSKIDLDEVRARAKLAVCSQQPVEDKEEVAAVESSHEEKASSKKDQRGGTGNVVRREEFERNGREGFLEGIQGFCLSKPWKKPPWTGLAHLEDWFKDSPIPSKFIEYAFTACMGRGISLQMIGADRAILYCVDQKEKARFSNKGNSSYKIESWKLSHHLDNMKFTCGREWLRIDGLRINMWNSSSHHLIGSVTGPLTEGFPLRKLFSLNSIYGA</sequence>
<dbReference type="Proteomes" id="UP001420932">
    <property type="component" value="Unassembled WGS sequence"/>
</dbReference>
<dbReference type="EMBL" id="JBBNAF010000004">
    <property type="protein sequence ID" value="KAK9150711.1"/>
    <property type="molecule type" value="Genomic_DNA"/>
</dbReference>
<evidence type="ECO:0000313" key="3">
    <source>
        <dbReference type="Proteomes" id="UP001420932"/>
    </source>
</evidence>
<dbReference type="PANTHER" id="PTHR47350:SF4">
    <property type="entry name" value="PROTEIN IWS1 HOMOLOG 1"/>
    <property type="match status" value="1"/>
</dbReference>
<organism evidence="2 3">
    <name type="scientific">Stephania yunnanensis</name>
    <dbReference type="NCBI Taxonomy" id="152371"/>
    <lineage>
        <taxon>Eukaryota</taxon>
        <taxon>Viridiplantae</taxon>
        <taxon>Streptophyta</taxon>
        <taxon>Embryophyta</taxon>
        <taxon>Tracheophyta</taxon>
        <taxon>Spermatophyta</taxon>
        <taxon>Magnoliopsida</taxon>
        <taxon>Ranunculales</taxon>
        <taxon>Menispermaceae</taxon>
        <taxon>Menispermoideae</taxon>
        <taxon>Cissampelideae</taxon>
        <taxon>Stephania</taxon>
    </lineage>
</organism>
<dbReference type="Gene3D" id="1.20.930.10">
    <property type="entry name" value="Conserved domain common to transcription factors TFIIS, elongin A, CRSP70"/>
    <property type="match status" value="1"/>
</dbReference>
<feature type="region of interest" description="Disordered" evidence="1">
    <location>
        <begin position="118"/>
        <end position="146"/>
    </location>
</feature>
<proteinExistence type="predicted"/>
<dbReference type="AlphaFoldDB" id="A0AAP0KDL5"/>
<comment type="caution">
    <text evidence="2">The sequence shown here is derived from an EMBL/GenBank/DDBJ whole genome shotgun (WGS) entry which is preliminary data.</text>
</comment>
<name>A0AAP0KDL5_9MAGN</name>
<dbReference type="GO" id="GO:0009742">
    <property type="term" value="P:brassinosteroid mediated signaling pathway"/>
    <property type="evidence" value="ECO:0007669"/>
    <property type="project" value="InterPro"/>
</dbReference>
<feature type="compositionally biased region" description="Basic and acidic residues" evidence="1">
    <location>
        <begin position="126"/>
        <end position="139"/>
    </location>
</feature>
<dbReference type="GO" id="GO:0032784">
    <property type="term" value="P:regulation of DNA-templated transcription elongation"/>
    <property type="evidence" value="ECO:0007669"/>
    <property type="project" value="InterPro"/>
</dbReference>
<dbReference type="InterPro" id="IPR044204">
    <property type="entry name" value="IWS1/2"/>
</dbReference>
<evidence type="ECO:0000313" key="2">
    <source>
        <dbReference type="EMBL" id="KAK9150711.1"/>
    </source>
</evidence>